<sequence length="73" mass="8414">MNIEKIKKEVISKISELEDEKLLDTVRKLLEDPRPTKPREPGWGKGIITYVSEDFDDFIPPGFDGTEQDELSH</sequence>
<keyword evidence="2" id="KW-1185">Reference proteome</keyword>
<gene>
    <name evidence="1" type="ORF">GBK04_11870</name>
</gene>
<proteinExistence type="predicted"/>
<comment type="caution">
    <text evidence="1">The sequence shown here is derived from an EMBL/GenBank/DDBJ whole genome shotgun (WGS) entry which is preliminary data.</text>
</comment>
<dbReference type="AlphaFoldDB" id="A0A7C9F691"/>
<reference evidence="1 2" key="1">
    <citation type="submission" date="2019-10" db="EMBL/GenBank/DDBJ databases">
        <title>Draft Genome Sequence of Cytophagaceae sp. SJW1-29.</title>
        <authorList>
            <person name="Choi A."/>
        </authorList>
    </citation>
    <scope>NUCLEOTIDE SEQUENCE [LARGE SCALE GENOMIC DNA]</scope>
    <source>
        <strain evidence="1 2">SJW1-29</strain>
    </source>
</reference>
<name>A0A7C9F691_9BACT</name>
<dbReference type="Proteomes" id="UP000479293">
    <property type="component" value="Unassembled WGS sequence"/>
</dbReference>
<evidence type="ECO:0000313" key="2">
    <source>
        <dbReference type="Proteomes" id="UP000479293"/>
    </source>
</evidence>
<organism evidence="1 2">
    <name type="scientific">Salmonirosea aquatica</name>
    <dbReference type="NCBI Taxonomy" id="2654236"/>
    <lineage>
        <taxon>Bacteria</taxon>
        <taxon>Pseudomonadati</taxon>
        <taxon>Bacteroidota</taxon>
        <taxon>Cytophagia</taxon>
        <taxon>Cytophagales</taxon>
        <taxon>Spirosomataceae</taxon>
        <taxon>Salmonirosea</taxon>
    </lineage>
</organism>
<dbReference type="EMBL" id="WHLY01000002">
    <property type="protein sequence ID" value="MPR34046.1"/>
    <property type="molecule type" value="Genomic_DNA"/>
</dbReference>
<dbReference type="RefSeq" id="WP_152759930.1">
    <property type="nucleotide sequence ID" value="NZ_WHLY01000002.1"/>
</dbReference>
<evidence type="ECO:0000313" key="1">
    <source>
        <dbReference type="EMBL" id="MPR34046.1"/>
    </source>
</evidence>
<evidence type="ECO:0008006" key="3">
    <source>
        <dbReference type="Google" id="ProtNLM"/>
    </source>
</evidence>
<accession>A0A7C9F691</accession>
<protein>
    <recommendedName>
        <fullName evidence="3">DUF2281 domain-containing protein</fullName>
    </recommendedName>
</protein>